<organism evidence="2 3">
    <name type="scientific">Ambispora gerdemannii</name>
    <dbReference type="NCBI Taxonomy" id="144530"/>
    <lineage>
        <taxon>Eukaryota</taxon>
        <taxon>Fungi</taxon>
        <taxon>Fungi incertae sedis</taxon>
        <taxon>Mucoromycota</taxon>
        <taxon>Glomeromycotina</taxon>
        <taxon>Glomeromycetes</taxon>
        <taxon>Archaeosporales</taxon>
        <taxon>Ambisporaceae</taxon>
        <taxon>Ambispora</taxon>
    </lineage>
</organism>
<dbReference type="Proteomes" id="UP000789831">
    <property type="component" value="Unassembled WGS sequence"/>
</dbReference>
<gene>
    <name evidence="2" type="ORF">AGERDE_LOCUS5818</name>
</gene>
<evidence type="ECO:0000313" key="3">
    <source>
        <dbReference type="Proteomes" id="UP000789831"/>
    </source>
</evidence>
<protein>
    <submittedName>
        <fullName evidence="2">6405_t:CDS:1</fullName>
    </submittedName>
</protein>
<feature type="region of interest" description="Disordered" evidence="1">
    <location>
        <begin position="40"/>
        <end position="65"/>
    </location>
</feature>
<dbReference type="EMBL" id="CAJVPL010000838">
    <property type="protein sequence ID" value="CAG8533269.1"/>
    <property type="molecule type" value="Genomic_DNA"/>
</dbReference>
<accession>A0A9N9AM34</accession>
<dbReference type="AlphaFoldDB" id="A0A9N9AM34"/>
<dbReference type="Gene3D" id="1.10.30.10">
    <property type="entry name" value="High mobility group box domain"/>
    <property type="match status" value="1"/>
</dbReference>
<sequence length="254" mass="28997">MTNSNSTVDNSALRQLIFINSSYRNRHLMVRHNDAKPIFKPPFPPKFEAEDTTGKRQSGANPSKPPNAFILYRRAFVKAAIAEGYQLPMTVISTMASQSWEQELPFNIDNSNGVFKNLVNIEQFTMAMPESEDSFNFPKIPEVSFEADTDFNLISNELLPESNPSIVELIENMPTINNKFTEVIDVLNSQFCFNNNSFESFEHFIFDESIDTASTFQPAQEPTILDQDSFLLEQQDPLIFETELEHLLSFSDEE</sequence>
<evidence type="ECO:0000256" key="1">
    <source>
        <dbReference type="SAM" id="MobiDB-lite"/>
    </source>
</evidence>
<dbReference type="OrthoDB" id="10577425at2759"/>
<comment type="caution">
    <text evidence="2">The sequence shown here is derived from an EMBL/GenBank/DDBJ whole genome shotgun (WGS) entry which is preliminary data.</text>
</comment>
<reference evidence="2" key="1">
    <citation type="submission" date="2021-06" db="EMBL/GenBank/DDBJ databases">
        <authorList>
            <person name="Kallberg Y."/>
            <person name="Tangrot J."/>
            <person name="Rosling A."/>
        </authorList>
    </citation>
    <scope>NUCLEOTIDE SEQUENCE</scope>
    <source>
        <strain evidence="2">MT106</strain>
    </source>
</reference>
<name>A0A9N9AM34_9GLOM</name>
<evidence type="ECO:0000313" key="2">
    <source>
        <dbReference type="EMBL" id="CAG8533269.1"/>
    </source>
</evidence>
<dbReference type="InterPro" id="IPR036910">
    <property type="entry name" value="HMG_box_dom_sf"/>
</dbReference>
<keyword evidence="3" id="KW-1185">Reference proteome</keyword>
<dbReference type="SUPFAM" id="SSF47095">
    <property type="entry name" value="HMG-box"/>
    <property type="match status" value="1"/>
</dbReference>
<proteinExistence type="predicted"/>